<dbReference type="PANTHER" id="PTHR38886">
    <property type="entry name" value="SESA DOMAIN-CONTAINING PROTEIN"/>
    <property type="match status" value="1"/>
</dbReference>
<dbReference type="AlphaFoldDB" id="A0A1Y1ZHN6"/>
<feature type="compositionally biased region" description="Polar residues" evidence="3">
    <location>
        <begin position="322"/>
        <end position="331"/>
    </location>
</feature>
<evidence type="ECO:0000259" key="4">
    <source>
        <dbReference type="PROSITE" id="PS50157"/>
    </source>
</evidence>
<accession>A0A1Y1ZHN6</accession>
<dbReference type="Proteomes" id="UP000193144">
    <property type="component" value="Unassembled WGS sequence"/>
</dbReference>
<keyword evidence="1" id="KW-0479">Metal-binding</keyword>
<feature type="compositionally biased region" description="Basic and acidic residues" evidence="3">
    <location>
        <begin position="345"/>
        <end position="362"/>
    </location>
</feature>
<evidence type="ECO:0000256" key="1">
    <source>
        <dbReference type="PROSITE-ProRule" id="PRU00042"/>
    </source>
</evidence>
<keyword evidence="2" id="KW-0175">Coiled coil</keyword>
<evidence type="ECO:0000313" key="5">
    <source>
        <dbReference type="EMBL" id="ORY09770.1"/>
    </source>
</evidence>
<evidence type="ECO:0000256" key="2">
    <source>
        <dbReference type="SAM" id="Coils"/>
    </source>
</evidence>
<sequence>MQAAQYQDAVRFLRSLKTTLDSLETYIQQNPDGTHKIDIEEQLGRLNKPWKEFEKKVAKYEPSLAENPTKSKLRQVPQKIAWGLKVDEAVRRLKEAIMQPLQAINLSLSLAVLESLNNSTEAPWADRCRQLVDAIHLAAIPQSLSKEVSSLQEASEELKELTKAQLERLEGQEKSLGDIRNNLITTIQRKDEDRPEPLYSEVVRTVTGQLEKLIAVMTRLDSANNKEDTVAARFEQKIKDLQHALREEIGCLKDTNRTTRDTFAEQRGTLRAQSTATRTVTLSFGHLIMFVGGALAGAIQSQCQLSTSKGCQTGRSVLRISKTQDQSISRSTRIKRKKQPGSKTWSDEFRELQSKSAERSGRDAASQDPREAMKYRCPYDEANHPPFTSLDALETHIWKYHNANDSARNCPKKYCDKTFWKTDNLTKHLREKHNQGLPSRKIGSRLTPDITLVVDPDPNWPEGTVYCWYCCCCYTGHASWLGVCPHCNIPRCHNCPIEPMTRKL</sequence>
<keyword evidence="1" id="KW-0862">Zinc</keyword>
<feature type="coiled-coil region" evidence="2">
    <location>
        <begin position="144"/>
        <end position="172"/>
    </location>
</feature>
<dbReference type="OrthoDB" id="3045089at2759"/>
<reference evidence="5 6" key="1">
    <citation type="submission" date="2016-07" db="EMBL/GenBank/DDBJ databases">
        <title>Pervasive Adenine N6-methylation of Active Genes in Fungi.</title>
        <authorList>
            <consortium name="DOE Joint Genome Institute"/>
            <person name="Mondo S.J."/>
            <person name="Dannebaum R.O."/>
            <person name="Kuo R.C."/>
            <person name="Labutti K."/>
            <person name="Haridas S."/>
            <person name="Kuo A."/>
            <person name="Salamov A."/>
            <person name="Ahrendt S.R."/>
            <person name="Lipzen A."/>
            <person name="Sullivan W."/>
            <person name="Andreopoulos W.B."/>
            <person name="Clum A."/>
            <person name="Lindquist E."/>
            <person name="Daum C."/>
            <person name="Ramamoorthy G.K."/>
            <person name="Gryganskyi A."/>
            <person name="Culley D."/>
            <person name="Magnuson J.K."/>
            <person name="James T.Y."/>
            <person name="O'Malley M.A."/>
            <person name="Stajich J.E."/>
            <person name="Spatafora J.W."/>
            <person name="Visel A."/>
            <person name="Grigoriev I.V."/>
        </authorList>
    </citation>
    <scope>NUCLEOTIDE SEQUENCE [LARGE SCALE GENOMIC DNA]</scope>
    <source>
        <strain evidence="5 6">CBS 115471</strain>
    </source>
</reference>
<protein>
    <recommendedName>
        <fullName evidence="4">C2H2-type domain-containing protein</fullName>
    </recommendedName>
</protein>
<dbReference type="Gene3D" id="3.30.160.60">
    <property type="entry name" value="Classic Zinc Finger"/>
    <property type="match status" value="1"/>
</dbReference>
<organism evidence="5 6">
    <name type="scientific">Clohesyomyces aquaticus</name>
    <dbReference type="NCBI Taxonomy" id="1231657"/>
    <lineage>
        <taxon>Eukaryota</taxon>
        <taxon>Fungi</taxon>
        <taxon>Dikarya</taxon>
        <taxon>Ascomycota</taxon>
        <taxon>Pezizomycotina</taxon>
        <taxon>Dothideomycetes</taxon>
        <taxon>Pleosporomycetidae</taxon>
        <taxon>Pleosporales</taxon>
        <taxon>Lindgomycetaceae</taxon>
        <taxon>Clohesyomyces</taxon>
    </lineage>
</organism>
<dbReference type="GO" id="GO:0008270">
    <property type="term" value="F:zinc ion binding"/>
    <property type="evidence" value="ECO:0007669"/>
    <property type="project" value="UniProtKB-KW"/>
</dbReference>
<keyword evidence="1" id="KW-0863">Zinc-finger</keyword>
<feature type="region of interest" description="Disordered" evidence="3">
    <location>
        <begin position="322"/>
        <end position="370"/>
    </location>
</feature>
<name>A0A1Y1ZHN6_9PLEO</name>
<evidence type="ECO:0000313" key="6">
    <source>
        <dbReference type="Proteomes" id="UP000193144"/>
    </source>
</evidence>
<dbReference type="InterPro" id="IPR013087">
    <property type="entry name" value="Znf_C2H2_type"/>
</dbReference>
<evidence type="ECO:0000256" key="3">
    <source>
        <dbReference type="SAM" id="MobiDB-lite"/>
    </source>
</evidence>
<keyword evidence="6" id="KW-1185">Reference proteome</keyword>
<dbReference type="EMBL" id="MCFA01000082">
    <property type="protein sequence ID" value="ORY09770.1"/>
    <property type="molecule type" value="Genomic_DNA"/>
</dbReference>
<feature type="domain" description="C2H2-type" evidence="4">
    <location>
        <begin position="408"/>
        <end position="438"/>
    </location>
</feature>
<dbReference type="PROSITE" id="PS50157">
    <property type="entry name" value="ZINC_FINGER_C2H2_2"/>
    <property type="match status" value="1"/>
</dbReference>
<dbReference type="PANTHER" id="PTHR38886:SF1">
    <property type="entry name" value="NACHT-NTPASE AND P-LOOP NTPASES N-TERMINAL DOMAIN-CONTAINING PROTEIN"/>
    <property type="match status" value="1"/>
</dbReference>
<dbReference type="PROSITE" id="PS00028">
    <property type="entry name" value="ZINC_FINGER_C2H2_1"/>
    <property type="match status" value="1"/>
</dbReference>
<gene>
    <name evidence="5" type="ORF">BCR34DRAFT_366051</name>
</gene>
<comment type="caution">
    <text evidence="5">The sequence shown here is derived from an EMBL/GenBank/DDBJ whole genome shotgun (WGS) entry which is preliminary data.</text>
</comment>
<proteinExistence type="predicted"/>